<evidence type="ECO:0008006" key="4">
    <source>
        <dbReference type="Google" id="ProtNLM"/>
    </source>
</evidence>
<dbReference type="Proteomes" id="UP000469011">
    <property type="component" value="Unassembled WGS sequence"/>
</dbReference>
<feature type="signal peptide" evidence="1">
    <location>
        <begin position="1"/>
        <end position="22"/>
    </location>
</feature>
<name>A0A6N9T267_9HYPH</name>
<accession>A0A6N9T267</accession>
<dbReference type="PROSITE" id="PS51257">
    <property type="entry name" value="PROKAR_LIPOPROTEIN"/>
    <property type="match status" value="1"/>
</dbReference>
<protein>
    <recommendedName>
        <fullName evidence="4">Lipoprotein</fullName>
    </recommendedName>
</protein>
<comment type="caution">
    <text evidence="2">The sequence shown here is derived from an EMBL/GenBank/DDBJ whole genome shotgun (WGS) entry which is preliminary data.</text>
</comment>
<reference evidence="2 3" key="1">
    <citation type="submission" date="2020-01" db="EMBL/GenBank/DDBJ databases">
        <title>Jiella pacifica sp. nov.</title>
        <authorList>
            <person name="Xue Z."/>
            <person name="Zhu S."/>
            <person name="Chen J."/>
            <person name="Yang J."/>
        </authorList>
    </citation>
    <scope>NUCLEOTIDE SEQUENCE [LARGE SCALE GENOMIC DNA]</scope>
    <source>
        <strain evidence="2 3">40Bstr34</strain>
    </source>
</reference>
<evidence type="ECO:0000256" key="1">
    <source>
        <dbReference type="SAM" id="SignalP"/>
    </source>
</evidence>
<sequence length="168" mass="18027">MTGSRSMKKSMVMGVVALGLLAGCTTTEEANQAIQGRWIGQSSDAFFAQYGPPVSAFDLNNGGTVYTWQGGETERTVSAQYRDMTKQEREFEEKRRGSTIINIGGNMGMDATPPGKVLLSPSRTEQLGCEAQISTNSAGIITTIRTSRDTDGEGFSFSRCAEVFGVTS</sequence>
<dbReference type="EMBL" id="JAAAMG010000010">
    <property type="protein sequence ID" value="NDW05453.1"/>
    <property type="molecule type" value="Genomic_DNA"/>
</dbReference>
<proteinExistence type="predicted"/>
<organism evidence="2 3">
    <name type="scientific">Jiella pacifica</name>
    <dbReference type="NCBI Taxonomy" id="2696469"/>
    <lineage>
        <taxon>Bacteria</taxon>
        <taxon>Pseudomonadati</taxon>
        <taxon>Pseudomonadota</taxon>
        <taxon>Alphaproteobacteria</taxon>
        <taxon>Hyphomicrobiales</taxon>
        <taxon>Aurantimonadaceae</taxon>
        <taxon>Jiella</taxon>
    </lineage>
</organism>
<gene>
    <name evidence="2" type="ORF">GTK09_13565</name>
</gene>
<evidence type="ECO:0000313" key="3">
    <source>
        <dbReference type="Proteomes" id="UP000469011"/>
    </source>
</evidence>
<feature type="chain" id="PRO_5027060115" description="Lipoprotein" evidence="1">
    <location>
        <begin position="23"/>
        <end position="168"/>
    </location>
</feature>
<keyword evidence="1" id="KW-0732">Signal</keyword>
<dbReference type="AlphaFoldDB" id="A0A6N9T267"/>
<evidence type="ECO:0000313" key="2">
    <source>
        <dbReference type="EMBL" id="NDW05453.1"/>
    </source>
</evidence>
<keyword evidence="3" id="KW-1185">Reference proteome</keyword>